<feature type="compositionally biased region" description="Basic residues" evidence="6">
    <location>
        <begin position="3485"/>
        <end position="3496"/>
    </location>
</feature>
<feature type="region of interest" description="Disordered" evidence="6">
    <location>
        <begin position="3685"/>
        <end position="3707"/>
    </location>
</feature>
<feature type="compositionally biased region" description="Low complexity" evidence="6">
    <location>
        <begin position="3690"/>
        <end position="3707"/>
    </location>
</feature>
<comment type="subcellular location">
    <subcellularLocation>
        <location evidence="1">Nucleus</location>
    </subcellularLocation>
</comment>
<keyword evidence="2" id="KW-0479">Metal-binding</keyword>
<organism evidence="8 9">
    <name type="scientific">Zoarces viviparus</name>
    <name type="common">Viviparous eelpout</name>
    <name type="synonym">Blennius viviparus</name>
    <dbReference type="NCBI Taxonomy" id="48416"/>
    <lineage>
        <taxon>Eukaryota</taxon>
        <taxon>Metazoa</taxon>
        <taxon>Chordata</taxon>
        <taxon>Craniata</taxon>
        <taxon>Vertebrata</taxon>
        <taxon>Euteleostomi</taxon>
        <taxon>Actinopterygii</taxon>
        <taxon>Neopterygii</taxon>
        <taxon>Teleostei</taxon>
        <taxon>Neoteleostei</taxon>
        <taxon>Acanthomorphata</taxon>
        <taxon>Eupercaria</taxon>
        <taxon>Perciformes</taxon>
        <taxon>Cottioidei</taxon>
        <taxon>Zoarcales</taxon>
        <taxon>Zoarcidae</taxon>
        <taxon>Zoarcinae</taxon>
        <taxon>Zoarces</taxon>
    </lineage>
</organism>
<feature type="compositionally biased region" description="Low complexity" evidence="6">
    <location>
        <begin position="2336"/>
        <end position="2362"/>
    </location>
</feature>
<feature type="compositionally biased region" description="Basic and acidic residues" evidence="6">
    <location>
        <begin position="795"/>
        <end position="810"/>
    </location>
</feature>
<feature type="compositionally biased region" description="Low complexity" evidence="6">
    <location>
        <begin position="173"/>
        <end position="183"/>
    </location>
</feature>
<feature type="compositionally biased region" description="Gly residues" evidence="6">
    <location>
        <begin position="3316"/>
        <end position="3326"/>
    </location>
</feature>
<dbReference type="InterPro" id="IPR017956">
    <property type="entry name" value="AT_hook_DNA-bd_motif"/>
</dbReference>
<feature type="region of interest" description="Disordered" evidence="6">
    <location>
        <begin position="1018"/>
        <end position="1060"/>
    </location>
</feature>
<feature type="region of interest" description="Disordered" evidence="6">
    <location>
        <begin position="2224"/>
        <end position="2271"/>
    </location>
</feature>
<accession>A0AAW1ERV6</accession>
<feature type="compositionally biased region" description="Low complexity" evidence="6">
    <location>
        <begin position="1020"/>
        <end position="1051"/>
    </location>
</feature>
<feature type="compositionally biased region" description="Low complexity" evidence="6">
    <location>
        <begin position="379"/>
        <end position="398"/>
    </location>
</feature>
<feature type="compositionally biased region" description="Polar residues" evidence="6">
    <location>
        <begin position="2236"/>
        <end position="2245"/>
    </location>
</feature>
<feature type="compositionally biased region" description="Acidic residues" evidence="6">
    <location>
        <begin position="2283"/>
        <end position="2293"/>
    </location>
</feature>
<name>A0AAW1ERV6_ZOAVI</name>
<evidence type="ECO:0000259" key="7">
    <source>
        <dbReference type="PROSITE" id="PS50171"/>
    </source>
</evidence>
<feature type="compositionally biased region" description="Basic and acidic residues" evidence="6">
    <location>
        <begin position="3199"/>
        <end position="3212"/>
    </location>
</feature>
<feature type="compositionally biased region" description="Basic and acidic residues" evidence="6">
    <location>
        <begin position="843"/>
        <end position="949"/>
    </location>
</feature>
<dbReference type="InterPro" id="IPR026811">
    <property type="entry name" value="CIZ1"/>
</dbReference>
<feature type="compositionally biased region" description="Polar residues" evidence="6">
    <location>
        <begin position="1198"/>
        <end position="1213"/>
    </location>
</feature>
<feature type="region of interest" description="Disordered" evidence="6">
    <location>
        <begin position="336"/>
        <end position="409"/>
    </location>
</feature>
<feature type="compositionally biased region" description="Basic and acidic residues" evidence="6">
    <location>
        <begin position="2708"/>
        <end position="2722"/>
    </location>
</feature>
<feature type="region of interest" description="Disordered" evidence="6">
    <location>
        <begin position="275"/>
        <end position="301"/>
    </location>
</feature>
<dbReference type="Proteomes" id="UP001488805">
    <property type="component" value="Unassembled WGS sequence"/>
</dbReference>
<evidence type="ECO:0000313" key="8">
    <source>
        <dbReference type="EMBL" id="KAK9524971.1"/>
    </source>
</evidence>
<feature type="compositionally biased region" description="Basic and acidic residues" evidence="6">
    <location>
        <begin position="1333"/>
        <end position="1346"/>
    </location>
</feature>
<feature type="compositionally biased region" description="Basic residues" evidence="6">
    <location>
        <begin position="754"/>
        <end position="774"/>
    </location>
</feature>
<evidence type="ECO:0000256" key="1">
    <source>
        <dbReference type="ARBA" id="ARBA00004123"/>
    </source>
</evidence>
<feature type="compositionally biased region" description="Basic and acidic residues" evidence="6">
    <location>
        <begin position="818"/>
        <end position="837"/>
    </location>
</feature>
<dbReference type="EMBL" id="JBCEZU010000145">
    <property type="protein sequence ID" value="KAK9524971.1"/>
    <property type="molecule type" value="Genomic_DNA"/>
</dbReference>
<feature type="compositionally biased region" description="Basic and acidic residues" evidence="6">
    <location>
        <begin position="2658"/>
        <end position="2678"/>
    </location>
</feature>
<reference evidence="8 9" key="1">
    <citation type="journal article" date="2024" name="Genome Biol. Evol.">
        <title>Chromosome-level genome assembly of the viviparous eelpout Zoarces viviparus.</title>
        <authorList>
            <person name="Fuhrmann N."/>
            <person name="Brasseur M.V."/>
            <person name="Bakowski C.E."/>
            <person name="Podsiadlowski L."/>
            <person name="Prost S."/>
            <person name="Krehenwinkel H."/>
            <person name="Mayer C."/>
        </authorList>
    </citation>
    <scope>NUCLEOTIDE SEQUENCE [LARGE SCALE GENOMIC DNA]</scope>
    <source>
        <strain evidence="8">NO-MEL_2022_Ind0_liver</strain>
    </source>
</reference>
<feature type="compositionally biased region" description="Basic and acidic residues" evidence="6">
    <location>
        <begin position="3030"/>
        <end position="3056"/>
    </location>
</feature>
<comment type="caution">
    <text evidence="8">The sequence shown here is derived from an EMBL/GenBank/DDBJ whole genome shotgun (WGS) entry which is preliminary data.</text>
</comment>
<feature type="compositionally biased region" description="Acidic residues" evidence="6">
    <location>
        <begin position="3430"/>
        <end position="3444"/>
    </location>
</feature>
<dbReference type="GO" id="GO:0005634">
    <property type="term" value="C:nucleus"/>
    <property type="evidence" value="ECO:0007669"/>
    <property type="project" value="UniProtKB-SubCell"/>
</dbReference>
<feature type="compositionally biased region" description="Polar residues" evidence="6">
    <location>
        <begin position="123"/>
        <end position="140"/>
    </location>
</feature>
<feature type="compositionally biased region" description="Basic and acidic residues" evidence="6">
    <location>
        <begin position="2517"/>
        <end position="2536"/>
    </location>
</feature>
<feature type="compositionally biased region" description="Basic and acidic residues" evidence="6">
    <location>
        <begin position="2889"/>
        <end position="2910"/>
    </location>
</feature>
<feature type="compositionally biased region" description="Polar residues" evidence="6">
    <location>
        <begin position="1235"/>
        <end position="1248"/>
    </location>
</feature>
<feature type="compositionally biased region" description="Basic and acidic residues" evidence="6">
    <location>
        <begin position="439"/>
        <end position="449"/>
    </location>
</feature>
<feature type="compositionally biased region" description="Basic and acidic residues" evidence="6">
    <location>
        <begin position="3262"/>
        <end position="3307"/>
    </location>
</feature>
<evidence type="ECO:0000256" key="2">
    <source>
        <dbReference type="ARBA" id="ARBA00022723"/>
    </source>
</evidence>
<dbReference type="SMART" id="SM00384">
    <property type="entry name" value="AT_hook"/>
    <property type="match status" value="3"/>
</dbReference>
<feature type="region of interest" description="Disordered" evidence="6">
    <location>
        <begin position="2473"/>
        <end position="3640"/>
    </location>
</feature>
<feature type="compositionally biased region" description="Low complexity" evidence="6">
    <location>
        <begin position="2381"/>
        <end position="2402"/>
    </location>
</feature>
<feature type="compositionally biased region" description="Low complexity" evidence="6">
    <location>
        <begin position="2182"/>
        <end position="2191"/>
    </location>
</feature>
<dbReference type="SMART" id="SM00451">
    <property type="entry name" value="ZnF_U1"/>
    <property type="match status" value="1"/>
</dbReference>
<keyword evidence="5" id="KW-0539">Nucleus</keyword>
<feature type="region of interest" description="Disordered" evidence="6">
    <location>
        <begin position="1285"/>
        <end position="1320"/>
    </location>
</feature>
<feature type="compositionally biased region" description="Polar residues" evidence="6">
    <location>
        <begin position="2403"/>
        <end position="2417"/>
    </location>
</feature>
<feature type="compositionally biased region" description="Low complexity" evidence="6">
    <location>
        <begin position="3560"/>
        <end position="3573"/>
    </location>
</feature>
<keyword evidence="4" id="KW-0862">Zinc</keyword>
<feature type="compositionally biased region" description="Basic and acidic residues" evidence="6">
    <location>
        <begin position="1132"/>
        <end position="1143"/>
    </location>
</feature>
<dbReference type="GO" id="GO:0003677">
    <property type="term" value="F:DNA binding"/>
    <property type="evidence" value="ECO:0007669"/>
    <property type="project" value="InterPro"/>
</dbReference>
<dbReference type="PROSITE" id="PS50171">
    <property type="entry name" value="ZF_MATRIN"/>
    <property type="match status" value="1"/>
</dbReference>
<dbReference type="InterPro" id="IPR003604">
    <property type="entry name" value="Matrin/U1-like-C_Znf_C2H2"/>
</dbReference>
<feature type="compositionally biased region" description="Basic and acidic residues" evidence="6">
    <location>
        <begin position="2939"/>
        <end position="2955"/>
    </location>
</feature>
<feature type="compositionally biased region" description="Basic residues" evidence="6">
    <location>
        <begin position="1223"/>
        <end position="1233"/>
    </location>
</feature>
<feature type="domain" description="Matrin-type" evidence="7">
    <location>
        <begin position="3653"/>
        <end position="3684"/>
    </location>
</feature>
<feature type="compositionally biased region" description="Basic and acidic residues" evidence="6">
    <location>
        <begin position="1288"/>
        <end position="1318"/>
    </location>
</feature>
<evidence type="ECO:0000256" key="4">
    <source>
        <dbReference type="ARBA" id="ARBA00022833"/>
    </source>
</evidence>
<keyword evidence="9" id="KW-1185">Reference proteome</keyword>
<feature type="compositionally biased region" description="Low complexity" evidence="6">
    <location>
        <begin position="2418"/>
        <end position="2438"/>
    </location>
</feature>
<feature type="compositionally biased region" description="Low complexity" evidence="6">
    <location>
        <begin position="2090"/>
        <end position="2119"/>
    </location>
</feature>
<dbReference type="InterPro" id="IPR012677">
    <property type="entry name" value="Nucleotide-bd_a/b_plait_sf"/>
</dbReference>
<dbReference type="GO" id="GO:0008270">
    <property type="term" value="F:zinc ion binding"/>
    <property type="evidence" value="ECO:0007669"/>
    <property type="project" value="UniProtKB-KW"/>
</dbReference>
<feature type="compositionally biased region" description="Basic and acidic residues" evidence="6">
    <location>
        <begin position="3327"/>
        <end position="3343"/>
    </location>
</feature>
<feature type="compositionally biased region" description="Polar residues" evidence="6">
    <location>
        <begin position="719"/>
        <end position="729"/>
    </location>
</feature>
<feature type="compositionally biased region" description="Acidic residues" evidence="6">
    <location>
        <begin position="2996"/>
        <end position="3013"/>
    </location>
</feature>
<feature type="compositionally biased region" description="Polar residues" evidence="6">
    <location>
        <begin position="1506"/>
        <end position="1517"/>
    </location>
</feature>
<feature type="compositionally biased region" description="Low complexity" evidence="6">
    <location>
        <begin position="737"/>
        <end position="746"/>
    </location>
</feature>
<evidence type="ECO:0000256" key="3">
    <source>
        <dbReference type="ARBA" id="ARBA00022771"/>
    </source>
</evidence>
<feature type="region of interest" description="Disordered" evidence="6">
    <location>
        <begin position="707"/>
        <end position="981"/>
    </location>
</feature>
<feature type="region of interest" description="Disordered" evidence="6">
    <location>
        <begin position="431"/>
        <end position="463"/>
    </location>
</feature>
<dbReference type="InterPro" id="IPR000690">
    <property type="entry name" value="Matrin/U1-C_Znf_C2H2"/>
</dbReference>
<feature type="compositionally biased region" description="Basic and acidic residues" evidence="6">
    <location>
        <begin position="2964"/>
        <end position="2982"/>
    </location>
</feature>
<feature type="compositionally biased region" description="Low complexity" evidence="6">
    <location>
        <begin position="150"/>
        <end position="159"/>
    </location>
</feature>
<feature type="region of interest" description="Disordered" evidence="6">
    <location>
        <begin position="479"/>
        <end position="515"/>
    </location>
</feature>
<feature type="compositionally biased region" description="Polar residues" evidence="6">
    <location>
        <begin position="48"/>
        <end position="58"/>
    </location>
</feature>
<feature type="region of interest" description="Disordered" evidence="6">
    <location>
        <begin position="1132"/>
        <end position="1272"/>
    </location>
</feature>
<feature type="compositionally biased region" description="Polar residues" evidence="6">
    <location>
        <begin position="1464"/>
        <end position="1498"/>
    </location>
</feature>
<feature type="compositionally biased region" description="Basic and acidic residues" evidence="6">
    <location>
        <begin position="3133"/>
        <end position="3154"/>
    </location>
</feature>
<evidence type="ECO:0000256" key="6">
    <source>
        <dbReference type="SAM" id="MobiDB-lite"/>
    </source>
</evidence>
<feature type="compositionally biased region" description="Basic and acidic residues" evidence="6">
    <location>
        <begin position="1255"/>
        <end position="1272"/>
    </location>
</feature>
<dbReference type="PANTHER" id="PTHR15491:SF9">
    <property type="entry name" value="CIP1-INTERACTING ZINC FINGER PROTEIN"/>
    <property type="match status" value="1"/>
</dbReference>
<feature type="compositionally biased region" description="Basic and acidic residues" evidence="6">
    <location>
        <begin position="2224"/>
        <end position="2235"/>
    </location>
</feature>
<feature type="compositionally biased region" description="Polar residues" evidence="6">
    <location>
        <begin position="484"/>
        <end position="495"/>
    </location>
</feature>
<keyword evidence="3" id="KW-0863">Zinc-finger</keyword>
<evidence type="ECO:0000256" key="5">
    <source>
        <dbReference type="ARBA" id="ARBA00023242"/>
    </source>
</evidence>
<feature type="region of interest" description="Disordered" evidence="6">
    <location>
        <begin position="2283"/>
        <end position="2438"/>
    </location>
</feature>
<feature type="compositionally biased region" description="Polar residues" evidence="6">
    <location>
        <begin position="2079"/>
        <end position="2089"/>
    </location>
</feature>
<feature type="compositionally biased region" description="Acidic residues" evidence="6">
    <location>
        <begin position="2537"/>
        <end position="2560"/>
    </location>
</feature>
<feature type="compositionally biased region" description="Basic and acidic residues" evidence="6">
    <location>
        <begin position="2635"/>
        <end position="2647"/>
    </location>
</feature>
<feature type="compositionally biased region" description="Polar residues" evidence="6">
    <location>
        <begin position="10"/>
        <end position="21"/>
    </location>
</feature>
<feature type="region of interest" description="Disordered" evidence="6">
    <location>
        <begin position="2061"/>
        <end position="2191"/>
    </location>
</feature>
<evidence type="ECO:0000313" key="9">
    <source>
        <dbReference type="Proteomes" id="UP001488805"/>
    </source>
</evidence>
<feature type="compositionally biased region" description="Low complexity" evidence="6">
    <location>
        <begin position="1152"/>
        <end position="1168"/>
    </location>
</feature>
<proteinExistence type="predicted"/>
<feature type="compositionally biased region" description="Low complexity" evidence="6">
    <location>
        <begin position="503"/>
        <end position="515"/>
    </location>
</feature>
<feature type="compositionally biased region" description="Basic and acidic residues" evidence="6">
    <location>
        <begin position="2754"/>
        <end position="2763"/>
    </location>
</feature>
<feature type="compositionally biased region" description="Basic and acidic residues" evidence="6">
    <location>
        <begin position="3224"/>
        <end position="3236"/>
    </location>
</feature>
<feature type="compositionally biased region" description="Polar residues" evidence="6">
    <location>
        <begin position="2160"/>
        <end position="2180"/>
    </location>
</feature>
<gene>
    <name evidence="8" type="ORF">VZT92_017327</name>
</gene>
<sequence>MSHPLYNPYASGNQRATQGQYGLSGGPAERDPRTAAPRLGPGSGFISPGTSSVTSANSRGIIPPLLPQLMSYRPEPSRAIIDKNMERSIDMHISRAREEVRLLGKPMQQPIDSRFTGTQREILSSGSGMVPYSTSSTSASLGRRYPGVESVSSSSDWSSNYERPTADEPSKFYSSSASSNYASGVDGRFNASSDRERDMPSIPGLGDFDKPSPDNPAAPTEPNRQKYTSESASNILVHFGLEKEDLEHLISYPENQITPANLPFILRQIRLEKTNRATTDAQSKPRPEPQPTRISHSGGAGMRQEEILPAVRQPSNVIDYGHTGKYTGGAVEEIGRTSVSRDNSGGSGSMLPMDTYNSSRHGREPLQKTEVTSSSLGFSRDQASSVSSFSSLHSSTPSFVPPPSNDQTNRLQTQTIANPFYRKDTDITVVKSEAPKPVPLKEPEADRQSTMKTQPPCTLLRGVHPSRPGLVLIDSNYTIGIKNPSKTPGQGSTIAEQRKKQQMQKQPVQQMQQQQTQQMQQQPVQQMQQQPVQQTQQQSVQQMKKQPVQQMQKQPVQQTQQQQLKQPVPQAMWPPFFPAAKSVPPASHLPSITDAMQRPVFIPVGPPPIISPPALPLPIPDLMGFIHGTMPPSNKRPPVKAAVSKGLPTAAMMHDYAAATPRIFPHTCCLCIRECRRMKDWISHQNTNCHLQSCRVLRRQYPEWDGEIGLSAPGKDASPSATSQTSQHLQKARHGSRSSSPSPSRPHCSEGRQKRYSRRSRSPQRSRYTRRSRSRSPSPRYDRSTSARNWSPSRSPERHSSPRRRDDRLSSQRRSRERRSSPRWSDERRSPSRRSNERPSPSRRSDERPSPTRRSDERPSPSRMSDERRSPTRRSDERRSPTRRSDERPSPSRRSDERRSPTRRSDERPSPTRRSDERRSPTRRSDERPSPTRRTDERPLPTRRSDKRPSPTRRSDKRRSQSGRSDERRLPKRKSSNTDNLVKKLLETSAVQSLSKQSDLETVVKTLAPALMAELAKMKSTSSSSSSSIRRKPSSSSASSSTKKPSEATPSLQKSESDKSLLPTEVELEGVHCSVPYLELFAAVKKFGKTMSLLTFRSTKTAIARFHNEEDAKKLKSIKSFNVREHRITVLRGKETVSKEQKKPLQKKPSKLSDATPQTTSTPLLSTPKKPPPSPSGAITGKLQKSTAKCSVKGSAAQAKTKNVSGKPTNTMIKTGKLPVKGRGTRPVRKAVVKQKTSPGSESTTPVNQPGVEKSNPKESETKVQEDVAKDPAKVVEKVLEKELDEANDAKVAEPMDAKVAEPMDAKVAEPMDAKVAEPMEIGEMGVEVVESMEVRSCAKEEEKPTTTEAAPESSADKASESQPSKSTVDRGPTETSVTAVQHLQQSTLSEPESTAQGPETKTEASHMTEQAAGSSTEATVEEELPGGGAETETMEKESDCQETSTEAAPESSADASSESQPSKSTVDTEPTETSVTAVPHVKQSTLSEPESTAQGPETKTEASHMTEQAAGSSTEATVEEELPGGGAETETMEMDPEMAVETQADAESATKASKSNKPPVTGLTFGEMLEKHLYQQRIPCFKWKTCLSQKFTSTDRKLLLITNLPEYHDGCYTEEDLAKLLMPLGFQYAEDSIHVIPQTCMAFVLMPEFKDVIKILKLHEGIHLKGSKLAFHVVSCSFEMAPFCFYKTLMKLLRRRGVFDASKIVYIKNISWSETRELRKSLNKMKYVRNFFPLLNKVFVEFEAPVHADRLGVWYSFLKQAPDHKLYRLAIPSVGLRVLHLPKSPWNALPPYKDLIHGARIPLTKCGIPQDTVGPFWVTLRSHPFVFPTKSPWFIIPKYLTPKVPVLPDIEMARHGSRFPTIMLTGLPPGNYNHVDVASLVWRYFPKWNLRSMYYNVMVLPLQRRAFVFFTDWTSCRDFVLEHIINPVCLKYCLLSVHFVMENISPLSSEAILYRTGMAWSNAGAPEPKLLEERLLCVETSEMSVDLIGLVMGVVASTAPFVSFLPLSNRICIEMADSSGVTKMVEKFKSYIPDSCDSYDAWSKVQHVETLKSLKQRLQDAGDNMEGKPIKAQPPAVQCQTQPSLSDNGSQPAQQTSGSGGSTISEPTTAGPSASAASDVAITKDHEEPGTEFATDSTSGPEANEGVEKAEEKGEEDPQTTSSFTADVASTTAVSSGNTDPAASSPAPSATALMPEKNVAVLPQINANAFQAIAAAVRNLRLTRESSSKSEEVNPSKSNTSSRPATADDAPQRKGQDDSTEDIDSSDACHFDELNFNMDDFVTVDEVGDDVGDTSPEPHSSSSSKQGSRARRERQSSGVSAGRRTSTRSSKDSKSAASTSSSSSYSSKSIKDLSSSGSASPKKSKYRYSFEPTKSPVKRSASASKASPSSSPLSTETPSAPGQKTQRSNTQSPAKASNTASSGLSTRSSSAARETKRIAAAATVSIGSCSELLIEEKDTECTVAMSDHKVSAESIAAKTVTSETKMETSSEMHPPEPEHGLELSQARTPINVNAPEEQKRSEEERKEDVDKHAAVEEDESYQILDSLDDQTDEPMDDGDQASSSEAQPSGPKGGQTLHDESFQVSDSVDDEVKACPPECNETEIDSSLQVLDSVAEGEAAAGQEDSPLVQDDGLTEKQLSEDHETSNADTFQVLDTGSKHTPTDLGDGKKRKEEEVKMLSAESCNAVQDVDNRDSQIPNEDQPLQDPDNKDTLKDPDRDATEQETFEILDSIDDLTSAEDDYQNLETPSEHISSQEDIRPMAEEEDTYQVIDSVEDQPMTTESETGNKGKRNMRGKATARKDDRPSKRSGPTTTAPKSEEEEKSPKKPERTVKKYETRKKMDLTARVSRKDKEVSEDVVYKIVDSVDDEPVQDAATPEMSGRRRSARGKKEDKITLDHTEASEKPEEATYKILDSVDEETANDEPTTRPTRGKRGRPAKKEASNEKTKTEDTPTRRRQTPARESQERNREKTPKKEERAPPKESTPSKKSNTVVSEEDATYEVFDSIEDEVVQDDRPATRRKGTRGRPRKDVKTTKKDSSLTLKKGDKDSSKNVTDEEEATYQILDSVEGETADDQPHSGPSKETVLKNIDQQTKESESLTGSPKNEEEDEPMYQIIDSLDDDQVQEQLVAVEDKTKDETSSKEELSVEKEDTPTCVGTVMEETEKDEETLFQIVDDLVESNDDASVAEGSGTGNKESTPRADIQKEDKVTTESQSDAAIPEMENKEKSPEKDDTTSTLVNLDEVSEEEEDYPDDAVEEEELRKRQAAAKEKQSTKEREARRSKEREERRSKEREERRSRDTEQRERRSRSGSSSRGGGGGSGGGARREKEKRGREKEKEETVAVDPKALVTLDEVGADDAGEERAPESKEWDEEITEGELQALVTLDEFIEEEEDGKVEQSPPETHPPSQEDESVGFLNPETLVTLDEAGDDGEEKPDEEQAEQTPTSAKRKTDDDSVLEESMNFVTVDEVGEEEEEKEAVKTRTRGRPKKRTRQTPVRKSTRGKKVTAKDEREEETEPAGADVLPPTALDACSSLDKGPSAVSSVGQPEIQKTEVEAAGQADIDAASAGQELQPERPENQTCVEEGEEKEKEGGSRVDIKVASKRRRELLGPEAKRSRSQSPSVSSDVKLPAFKPNNPLGQEFVVPKSGYFCNLCSIFYLNESTAKDQHCSSQRHYDNLQKRFQKLQQKPSRSSTQSSQGSVSD</sequence>
<feature type="compositionally biased region" description="Polar residues" evidence="6">
    <location>
        <begin position="1408"/>
        <end position="1419"/>
    </location>
</feature>
<feature type="compositionally biased region" description="Low complexity" evidence="6">
    <location>
        <begin position="1442"/>
        <end position="1463"/>
    </location>
</feature>
<feature type="compositionally biased region" description="Basic residues" evidence="6">
    <location>
        <begin position="2789"/>
        <end position="2799"/>
    </location>
</feature>
<feature type="compositionally biased region" description="Basic residues" evidence="6">
    <location>
        <begin position="3020"/>
        <end position="3029"/>
    </location>
</feature>
<feature type="compositionally biased region" description="Acidic residues" evidence="6">
    <location>
        <begin position="3245"/>
        <end position="3261"/>
    </location>
</feature>
<feature type="compositionally biased region" description="Basic and acidic residues" evidence="6">
    <location>
        <begin position="2818"/>
        <end position="2860"/>
    </location>
</feature>
<feature type="compositionally biased region" description="Basic and acidic residues" evidence="6">
    <location>
        <begin position="2485"/>
        <end position="2502"/>
    </location>
</feature>
<feature type="compositionally biased region" description="Basic and acidic residues" evidence="6">
    <location>
        <begin position="3591"/>
        <end position="3604"/>
    </location>
</feature>
<feature type="compositionally biased region" description="Acidic residues" evidence="6">
    <location>
        <begin position="2723"/>
        <end position="2744"/>
    </location>
</feature>
<protein>
    <recommendedName>
        <fullName evidence="7">Matrin-type domain-containing protein</fullName>
    </recommendedName>
</protein>
<dbReference type="PANTHER" id="PTHR15491">
    <property type="match status" value="1"/>
</dbReference>
<feature type="compositionally biased region" description="Polar residues" evidence="6">
    <location>
        <begin position="1374"/>
        <end position="1400"/>
    </location>
</feature>
<feature type="region of interest" description="Disordered" evidence="6">
    <location>
        <begin position="123"/>
        <end position="230"/>
    </location>
</feature>
<dbReference type="Gene3D" id="3.30.70.330">
    <property type="match status" value="1"/>
</dbReference>
<feature type="region of interest" description="Disordered" evidence="6">
    <location>
        <begin position="1"/>
        <end position="59"/>
    </location>
</feature>
<feature type="compositionally biased region" description="Basic and acidic residues" evidence="6">
    <location>
        <begin position="2061"/>
        <end position="2070"/>
    </location>
</feature>
<feature type="region of interest" description="Disordered" evidence="6">
    <location>
        <begin position="1333"/>
        <end position="1532"/>
    </location>
</feature>